<evidence type="ECO:0000256" key="8">
    <source>
        <dbReference type="SAM" id="MobiDB-lite"/>
    </source>
</evidence>
<keyword evidence="6" id="KW-0406">Ion transport</keyword>
<evidence type="ECO:0000259" key="9">
    <source>
        <dbReference type="Pfam" id="PF01545"/>
    </source>
</evidence>
<dbReference type="EMBL" id="LCWV01000043">
    <property type="protein sequence ID" value="PWI64858.1"/>
    <property type="molecule type" value="Genomic_DNA"/>
</dbReference>
<sequence length="893" mass="97027">MDGCMRQAAGAVAAGGAIPERQNRARPRQAPPPAPDSLTGPGVHQQQQQHARRATGQGTSAAWRLENHGSDPTAGRNGDRARSPRAPRLTLKLTPTDIRPTSIDWGSPRRDELRRRPSVSLSFSASLSLTSPSSPSVPLRRRRFARSSRHGDHGPAHHRSPARAPLNLVRAVSRRSLEPRNPPPPPHYLLYYLPHLSIAQPPELQPIARRLDWFRHIHVSPGPALHGARRVVRVCVWGDACGRCGCDSADETGERRTATSSGGTSISTGDDRGRGVFGRGASSGRATRRRRGQGWWWWRWWCSSGSAGPGASTSTTTCTSSSCNNRAASQHARRWCQRPVSPAPLRQRPAVNEDTVPTTQTTTTPPSSPPPRGIVVLAHVRELTALANGCCANNCRLNCTQGTPRLPADIRVLVHRVQAPDASTVVSAFVVGTHLDLDFDSDLDVAIDLVRLRPFLAPAPLPPPQPRRLRRRRALGPPPPRPRPRPNPLPARHHGRRPAADARPRRPRPRPRSRPWPPPSTTTTTRTSSPANKNDSGVRITRIGLLSNLGMAVAKFIGGWAFNSKSMTADAWHSIADLASDILTLATVSWSLKPPSDRFPLGFGKVESLGSLGVSGMLLIGGFYMGWESAISLYGHFNPEAAHEILEHMGGHGHSHSHSAASLGIPSIHAAWLAAGTILIKEWLYHATMKVARERKSSVLASNAVHHRVDSLTGIVTLAAILGANVFENAAWLDPVGGLLISIMVVNAGFENTKSALYELADQSIDDEVKGSVRKQAQRALANVSEGHEAELREVSGIKSGQNYLVDLEMAVPGKWTVEDVKELEDGVRTLVGGKVRGVRRVRVRFVSRDGPVNERFDEFIPGSVHVEADPEPRENGEAEDKSAAAVEDKHRH</sequence>
<dbReference type="SUPFAM" id="SSF161111">
    <property type="entry name" value="Cation efflux protein transmembrane domain-like"/>
    <property type="match status" value="1"/>
</dbReference>
<keyword evidence="3" id="KW-0813">Transport</keyword>
<comment type="caution">
    <text evidence="10">The sequence shown here is derived from an EMBL/GenBank/DDBJ whole genome shotgun (WGS) entry which is preliminary data.</text>
</comment>
<evidence type="ECO:0000256" key="3">
    <source>
        <dbReference type="ARBA" id="ARBA00022448"/>
    </source>
</evidence>
<feature type="compositionally biased region" description="Basic and acidic residues" evidence="8">
    <location>
        <begin position="867"/>
        <end position="893"/>
    </location>
</feature>
<evidence type="ECO:0000256" key="4">
    <source>
        <dbReference type="ARBA" id="ARBA00022692"/>
    </source>
</evidence>
<reference evidence="10 11" key="1">
    <citation type="journal article" date="2016" name="Front. Microbiol.">
        <title>Genome and transcriptome sequences reveal the specific parasitism of the nematophagous Purpureocillium lilacinum 36-1.</title>
        <authorList>
            <person name="Xie J."/>
            <person name="Li S."/>
            <person name="Mo C."/>
            <person name="Xiao X."/>
            <person name="Peng D."/>
            <person name="Wang G."/>
            <person name="Xiao Y."/>
        </authorList>
    </citation>
    <scope>NUCLEOTIDE SEQUENCE [LARGE SCALE GENOMIC DNA]</scope>
    <source>
        <strain evidence="10 11">36-1</strain>
    </source>
</reference>
<feature type="compositionally biased region" description="Basic residues" evidence="8">
    <location>
        <begin position="139"/>
        <end position="148"/>
    </location>
</feature>
<evidence type="ECO:0000256" key="7">
    <source>
        <dbReference type="ARBA" id="ARBA00023136"/>
    </source>
</evidence>
<dbReference type="AlphaFoldDB" id="A0A2U3DRI1"/>
<dbReference type="InterPro" id="IPR058533">
    <property type="entry name" value="Cation_efflux_TM"/>
</dbReference>
<feature type="region of interest" description="Disordered" evidence="8">
    <location>
        <begin position="1"/>
        <end position="165"/>
    </location>
</feature>
<dbReference type="InterPro" id="IPR027469">
    <property type="entry name" value="Cation_efflux_TMD_sf"/>
</dbReference>
<feature type="region of interest" description="Disordered" evidence="8">
    <location>
        <begin position="344"/>
        <end position="371"/>
    </location>
</feature>
<feature type="domain" description="Cation efflux protein transmembrane" evidence="9">
    <location>
        <begin position="543"/>
        <end position="760"/>
    </location>
</feature>
<dbReference type="Gene3D" id="3.30.70.1350">
    <property type="entry name" value="Cation efflux protein, cytoplasmic domain"/>
    <property type="match status" value="1"/>
</dbReference>
<name>A0A2U3DRI1_PURLI</name>
<feature type="region of interest" description="Disordered" evidence="8">
    <location>
        <begin position="250"/>
        <end position="285"/>
    </location>
</feature>
<dbReference type="FunFam" id="1.20.1510.10:FF:000013">
    <property type="entry name" value="Cation efflux family protein"/>
    <property type="match status" value="1"/>
</dbReference>
<evidence type="ECO:0000256" key="1">
    <source>
        <dbReference type="ARBA" id="ARBA00004141"/>
    </source>
</evidence>
<dbReference type="GO" id="GO:0016020">
    <property type="term" value="C:membrane"/>
    <property type="evidence" value="ECO:0007669"/>
    <property type="project" value="UniProtKB-SubCell"/>
</dbReference>
<feature type="compositionally biased region" description="Low complexity" evidence="8">
    <location>
        <begin position="521"/>
        <end position="531"/>
    </location>
</feature>
<dbReference type="Pfam" id="PF01545">
    <property type="entry name" value="Cation_efflux"/>
    <property type="match status" value="1"/>
</dbReference>
<dbReference type="GO" id="GO:0005739">
    <property type="term" value="C:mitochondrion"/>
    <property type="evidence" value="ECO:0007669"/>
    <property type="project" value="UniProtKB-ARBA"/>
</dbReference>
<keyword evidence="7" id="KW-0472">Membrane</keyword>
<keyword evidence="5" id="KW-1133">Transmembrane helix</keyword>
<dbReference type="Proteomes" id="UP000245956">
    <property type="component" value="Unassembled WGS sequence"/>
</dbReference>
<dbReference type="InterPro" id="IPR050291">
    <property type="entry name" value="CDF_Transporter"/>
</dbReference>
<feature type="compositionally biased region" description="Low complexity" evidence="8">
    <location>
        <begin position="118"/>
        <end position="138"/>
    </location>
</feature>
<dbReference type="FunFam" id="3.30.70.1350:FF:000010">
    <property type="entry name" value="Cation efflux family protein, putative"/>
    <property type="match status" value="1"/>
</dbReference>
<evidence type="ECO:0000256" key="6">
    <source>
        <dbReference type="ARBA" id="ARBA00023065"/>
    </source>
</evidence>
<feature type="region of interest" description="Disordered" evidence="8">
    <location>
        <begin position="456"/>
        <end position="536"/>
    </location>
</feature>
<evidence type="ECO:0000313" key="10">
    <source>
        <dbReference type="EMBL" id="PWI64858.1"/>
    </source>
</evidence>
<dbReference type="Gene3D" id="1.20.1510.10">
    <property type="entry name" value="Cation efflux protein transmembrane domain"/>
    <property type="match status" value="1"/>
</dbReference>
<evidence type="ECO:0000313" key="11">
    <source>
        <dbReference type="Proteomes" id="UP000245956"/>
    </source>
</evidence>
<dbReference type="PANTHER" id="PTHR43840">
    <property type="entry name" value="MITOCHONDRIAL METAL TRANSPORTER 1-RELATED"/>
    <property type="match status" value="1"/>
</dbReference>
<dbReference type="GO" id="GO:0008324">
    <property type="term" value="F:monoatomic cation transmembrane transporter activity"/>
    <property type="evidence" value="ECO:0007669"/>
    <property type="project" value="InterPro"/>
</dbReference>
<dbReference type="GO" id="GO:0098771">
    <property type="term" value="P:inorganic ion homeostasis"/>
    <property type="evidence" value="ECO:0007669"/>
    <property type="project" value="UniProtKB-ARBA"/>
</dbReference>
<dbReference type="NCBIfam" id="TIGR01297">
    <property type="entry name" value="CDF"/>
    <property type="match status" value="1"/>
</dbReference>
<keyword evidence="4" id="KW-0812">Transmembrane</keyword>
<gene>
    <name evidence="10" type="ORF">PCL_08491</name>
</gene>
<comment type="subcellular location">
    <subcellularLocation>
        <location evidence="1">Membrane</location>
        <topology evidence="1">Multi-pass membrane protein</topology>
    </subcellularLocation>
</comment>
<protein>
    <recommendedName>
        <fullName evidence="9">Cation efflux protein transmembrane domain-containing protein</fullName>
    </recommendedName>
</protein>
<dbReference type="InterPro" id="IPR002524">
    <property type="entry name" value="Cation_efflux"/>
</dbReference>
<feature type="region of interest" description="Disordered" evidence="8">
    <location>
        <begin position="862"/>
        <end position="893"/>
    </location>
</feature>
<feature type="compositionally biased region" description="Pro residues" evidence="8">
    <location>
        <begin position="476"/>
        <end position="489"/>
    </location>
</feature>
<evidence type="ECO:0000256" key="2">
    <source>
        <dbReference type="ARBA" id="ARBA00008873"/>
    </source>
</evidence>
<comment type="similarity">
    <text evidence="2">Belongs to the cation diffusion facilitator (CDF) transporter (TC 2.A.4) family. SLC30A subfamily.</text>
</comment>
<feature type="compositionally biased region" description="Low complexity" evidence="8">
    <location>
        <begin position="8"/>
        <end position="17"/>
    </location>
</feature>
<dbReference type="GO" id="GO:0030003">
    <property type="term" value="P:intracellular monoatomic cation homeostasis"/>
    <property type="evidence" value="ECO:0007669"/>
    <property type="project" value="UniProtKB-ARBA"/>
</dbReference>
<feature type="compositionally biased region" description="Pro residues" evidence="8">
    <location>
        <begin position="457"/>
        <end position="466"/>
    </location>
</feature>
<organism evidence="10 11">
    <name type="scientific">Purpureocillium lilacinum</name>
    <name type="common">Paecilomyces lilacinus</name>
    <dbReference type="NCBI Taxonomy" id="33203"/>
    <lineage>
        <taxon>Eukaryota</taxon>
        <taxon>Fungi</taxon>
        <taxon>Dikarya</taxon>
        <taxon>Ascomycota</taxon>
        <taxon>Pezizomycotina</taxon>
        <taxon>Sordariomycetes</taxon>
        <taxon>Hypocreomycetidae</taxon>
        <taxon>Hypocreales</taxon>
        <taxon>Ophiocordycipitaceae</taxon>
        <taxon>Purpureocillium</taxon>
    </lineage>
</organism>
<feature type="compositionally biased region" description="Low complexity" evidence="8">
    <location>
        <begin position="258"/>
        <end position="268"/>
    </location>
</feature>
<proteinExistence type="inferred from homology"/>
<dbReference type="PANTHER" id="PTHR43840:SF15">
    <property type="entry name" value="MITOCHONDRIAL METAL TRANSPORTER 1-RELATED"/>
    <property type="match status" value="1"/>
</dbReference>
<accession>A0A2U3DRI1</accession>
<evidence type="ECO:0000256" key="5">
    <source>
        <dbReference type="ARBA" id="ARBA00022989"/>
    </source>
</evidence>
<dbReference type="InterPro" id="IPR036837">
    <property type="entry name" value="Cation_efflux_CTD_sf"/>
</dbReference>